<gene>
    <name evidence="3" type="ORF">ACJDU8_13385</name>
</gene>
<dbReference type="Gene3D" id="1.10.260.40">
    <property type="entry name" value="lambda repressor-like DNA-binding domains"/>
    <property type="match status" value="1"/>
</dbReference>
<accession>A0ABW8SKE4</accession>
<dbReference type="Pfam" id="PF01381">
    <property type="entry name" value="HTH_3"/>
    <property type="match status" value="1"/>
</dbReference>
<keyword evidence="1" id="KW-0238">DNA-binding</keyword>
<dbReference type="SMART" id="SM00530">
    <property type="entry name" value="HTH_XRE"/>
    <property type="match status" value="1"/>
</dbReference>
<dbReference type="PANTHER" id="PTHR46797">
    <property type="entry name" value="HTH-TYPE TRANSCRIPTIONAL REGULATOR"/>
    <property type="match status" value="1"/>
</dbReference>
<dbReference type="InterPro" id="IPR050807">
    <property type="entry name" value="TransReg_Diox_bact_type"/>
</dbReference>
<dbReference type="InterPro" id="IPR010982">
    <property type="entry name" value="Lambda_DNA-bd_dom_sf"/>
</dbReference>
<proteinExistence type="predicted"/>
<dbReference type="InterPro" id="IPR001387">
    <property type="entry name" value="Cro/C1-type_HTH"/>
</dbReference>
<protein>
    <submittedName>
        <fullName evidence="3">Helix-turn-helix domain-containing protein</fullName>
    </submittedName>
</protein>
<name>A0ABW8SKE4_9CLOT</name>
<sequence length="132" mass="15587">MKKINIINKQEMGHRIREKRETLDLTRERFAEIVDLSTLYIGQLERGERQMSLTALVKIANSLCVTTDYLIYGSDKFKNNDNDRMIKEEFKEYNPLNGERSNNILYDLLKKCSPKELNLIESMVKLILPYIR</sequence>
<feature type="domain" description="HTH cro/C1-type" evidence="2">
    <location>
        <begin position="16"/>
        <end position="70"/>
    </location>
</feature>
<evidence type="ECO:0000313" key="3">
    <source>
        <dbReference type="EMBL" id="MFL0196540.1"/>
    </source>
</evidence>
<keyword evidence="4" id="KW-1185">Reference proteome</keyword>
<dbReference type="PROSITE" id="PS50943">
    <property type="entry name" value="HTH_CROC1"/>
    <property type="match status" value="1"/>
</dbReference>
<dbReference type="SUPFAM" id="SSF47413">
    <property type="entry name" value="lambda repressor-like DNA-binding domains"/>
    <property type="match status" value="1"/>
</dbReference>
<evidence type="ECO:0000259" key="2">
    <source>
        <dbReference type="PROSITE" id="PS50943"/>
    </source>
</evidence>
<evidence type="ECO:0000256" key="1">
    <source>
        <dbReference type="ARBA" id="ARBA00023125"/>
    </source>
</evidence>
<reference evidence="3 4" key="1">
    <citation type="submission" date="2024-11" db="EMBL/GenBank/DDBJ databases">
        <authorList>
            <person name="Heng Y.C."/>
            <person name="Lim A.C.H."/>
            <person name="Lee J.K.Y."/>
            <person name="Kittelmann S."/>
        </authorList>
    </citation>
    <scope>NUCLEOTIDE SEQUENCE [LARGE SCALE GENOMIC DNA]</scope>
    <source>
        <strain evidence="3 4">WILCCON 0269</strain>
    </source>
</reference>
<evidence type="ECO:0000313" key="4">
    <source>
        <dbReference type="Proteomes" id="UP001623660"/>
    </source>
</evidence>
<dbReference type="Proteomes" id="UP001623660">
    <property type="component" value="Unassembled WGS sequence"/>
</dbReference>
<dbReference type="PANTHER" id="PTHR46797:SF24">
    <property type="entry name" value="DNA-BINDING PHAGE PROTEIN"/>
    <property type="match status" value="1"/>
</dbReference>
<dbReference type="RefSeq" id="WP_406792651.1">
    <property type="nucleotide sequence ID" value="NZ_JBJHZX010000019.1"/>
</dbReference>
<dbReference type="EMBL" id="JBJHZX010000019">
    <property type="protein sequence ID" value="MFL0196540.1"/>
    <property type="molecule type" value="Genomic_DNA"/>
</dbReference>
<comment type="caution">
    <text evidence="3">The sequence shown here is derived from an EMBL/GenBank/DDBJ whole genome shotgun (WGS) entry which is preliminary data.</text>
</comment>
<dbReference type="CDD" id="cd00093">
    <property type="entry name" value="HTH_XRE"/>
    <property type="match status" value="1"/>
</dbReference>
<organism evidence="3 4">
    <name type="scientific">Candidatus Clostridium eludens</name>
    <dbReference type="NCBI Taxonomy" id="3381663"/>
    <lineage>
        <taxon>Bacteria</taxon>
        <taxon>Bacillati</taxon>
        <taxon>Bacillota</taxon>
        <taxon>Clostridia</taxon>
        <taxon>Eubacteriales</taxon>
        <taxon>Clostridiaceae</taxon>
        <taxon>Clostridium</taxon>
    </lineage>
</organism>